<organism evidence="2 3">
    <name type="scientific">Brassica napus</name>
    <name type="common">Rape</name>
    <dbReference type="NCBI Taxonomy" id="3708"/>
    <lineage>
        <taxon>Eukaryota</taxon>
        <taxon>Viridiplantae</taxon>
        <taxon>Streptophyta</taxon>
        <taxon>Embryophyta</taxon>
        <taxon>Tracheophyta</taxon>
        <taxon>Spermatophyta</taxon>
        <taxon>Magnoliopsida</taxon>
        <taxon>eudicotyledons</taxon>
        <taxon>Gunneridae</taxon>
        <taxon>Pentapetalae</taxon>
        <taxon>rosids</taxon>
        <taxon>malvids</taxon>
        <taxon>Brassicales</taxon>
        <taxon>Brassicaceae</taxon>
        <taxon>Brassiceae</taxon>
        <taxon>Brassica</taxon>
    </lineage>
</organism>
<dbReference type="Proteomes" id="UP000824890">
    <property type="component" value="Unassembled WGS sequence"/>
</dbReference>
<feature type="transmembrane region" description="Helical" evidence="1">
    <location>
        <begin position="12"/>
        <end position="39"/>
    </location>
</feature>
<keyword evidence="1" id="KW-1133">Transmembrane helix</keyword>
<dbReference type="EMBL" id="JAGKQM010000014">
    <property type="protein sequence ID" value="KAH0884125.1"/>
    <property type="molecule type" value="Genomic_DNA"/>
</dbReference>
<keyword evidence="1" id="KW-0812">Transmembrane</keyword>
<feature type="transmembrane region" description="Helical" evidence="1">
    <location>
        <begin position="59"/>
        <end position="77"/>
    </location>
</feature>
<protein>
    <submittedName>
        <fullName evidence="2">Uncharacterized protein</fullName>
    </submittedName>
</protein>
<reference evidence="2 3" key="1">
    <citation type="submission" date="2021-05" db="EMBL/GenBank/DDBJ databases">
        <title>Genome Assembly of Synthetic Allotetraploid Brassica napus Reveals Homoeologous Exchanges between Subgenomes.</title>
        <authorList>
            <person name="Davis J.T."/>
        </authorList>
    </citation>
    <scope>NUCLEOTIDE SEQUENCE [LARGE SCALE GENOMIC DNA]</scope>
    <source>
        <strain evidence="3">cv. Da-Ae</strain>
        <tissue evidence="2">Seedling</tissue>
    </source>
</reference>
<evidence type="ECO:0000313" key="2">
    <source>
        <dbReference type="EMBL" id="KAH0884125.1"/>
    </source>
</evidence>
<accession>A0ABQ7ZW48</accession>
<feature type="transmembrane region" description="Helical" evidence="1">
    <location>
        <begin position="109"/>
        <end position="135"/>
    </location>
</feature>
<proteinExistence type="predicted"/>
<comment type="caution">
    <text evidence="2">The sequence shown here is derived from an EMBL/GenBank/DDBJ whole genome shotgun (WGS) entry which is preliminary data.</text>
</comment>
<feature type="transmembrane region" description="Helical" evidence="1">
    <location>
        <begin position="84"/>
        <end position="103"/>
    </location>
</feature>
<keyword evidence="3" id="KW-1185">Reference proteome</keyword>
<evidence type="ECO:0000256" key="1">
    <source>
        <dbReference type="SAM" id="Phobius"/>
    </source>
</evidence>
<name>A0ABQ7ZW48_BRANA</name>
<evidence type="ECO:0000313" key="3">
    <source>
        <dbReference type="Proteomes" id="UP000824890"/>
    </source>
</evidence>
<feature type="non-terminal residue" evidence="2">
    <location>
        <position position="136"/>
    </location>
</feature>
<sequence>MRLFLMALCTLMELHLLGLGQILVFFDVVFLVVGFPSIVPAGLGFPDLRPFLSLFSHLIAPYIAARISGGSIFFAMFSTPNLDSVFLCVCFVSLKDCFLSQVWTLVSRWLVSIIPSLGVSLLLMLPLLCGSSLAWA</sequence>
<gene>
    <name evidence="2" type="ORF">HID58_060221</name>
</gene>
<keyword evidence="1" id="KW-0472">Membrane</keyword>